<dbReference type="PANTHER" id="PTHR33824:SF7">
    <property type="entry name" value="POLYKETIDE CYCLASE_DEHYDRASE AND LIPID TRANSPORT SUPERFAMILY PROTEIN"/>
    <property type="match status" value="1"/>
</dbReference>
<evidence type="ECO:0000259" key="2">
    <source>
        <dbReference type="Pfam" id="PF03364"/>
    </source>
</evidence>
<name>A0A3P3W7A8_9FLAO</name>
<feature type="domain" description="Inner membrane protein YgaP-like transmembrane" evidence="3">
    <location>
        <begin position="21"/>
        <end position="79"/>
    </location>
</feature>
<accession>A0A3P3W7A8</accession>
<dbReference type="Proteomes" id="UP000271937">
    <property type="component" value="Unassembled WGS sequence"/>
</dbReference>
<dbReference type="AlphaFoldDB" id="A0A3P3W7A8"/>
<proteinExistence type="inferred from homology"/>
<dbReference type="EMBL" id="RQVR01000016">
    <property type="protein sequence ID" value="RRJ89499.1"/>
    <property type="molecule type" value="Genomic_DNA"/>
</dbReference>
<evidence type="ECO:0000259" key="3">
    <source>
        <dbReference type="Pfam" id="PF11127"/>
    </source>
</evidence>
<dbReference type="InterPro" id="IPR021309">
    <property type="entry name" value="YgaP-like_TM"/>
</dbReference>
<comment type="caution">
    <text evidence="4">The sequence shown here is derived from an EMBL/GenBank/DDBJ whole genome shotgun (WGS) entry which is preliminary data.</text>
</comment>
<dbReference type="CDD" id="cd07817">
    <property type="entry name" value="SRPBCC_8"/>
    <property type="match status" value="1"/>
</dbReference>
<protein>
    <submittedName>
        <fullName evidence="4">DUF2892 domain-containing protein</fullName>
    </submittedName>
</protein>
<organism evidence="4 5">
    <name type="scientific">Flavobacterium macacae</name>
    <dbReference type="NCBI Taxonomy" id="2488993"/>
    <lineage>
        <taxon>Bacteria</taxon>
        <taxon>Pseudomonadati</taxon>
        <taxon>Bacteroidota</taxon>
        <taxon>Flavobacteriia</taxon>
        <taxon>Flavobacteriales</taxon>
        <taxon>Flavobacteriaceae</taxon>
        <taxon>Flavobacterium</taxon>
    </lineage>
</organism>
<gene>
    <name evidence="4" type="ORF">EG849_12880</name>
</gene>
<evidence type="ECO:0000313" key="4">
    <source>
        <dbReference type="EMBL" id="RRJ89499.1"/>
    </source>
</evidence>
<comment type="similarity">
    <text evidence="1">Belongs to the ribosome association toxin RatA family.</text>
</comment>
<evidence type="ECO:0000256" key="1">
    <source>
        <dbReference type="ARBA" id="ARBA00008918"/>
    </source>
</evidence>
<dbReference type="InterPro" id="IPR047137">
    <property type="entry name" value="ORF3"/>
</dbReference>
<dbReference type="Pfam" id="PF03364">
    <property type="entry name" value="Polyketide_cyc"/>
    <property type="match status" value="1"/>
</dbReference>
<dbReference type="Pfam" id="PF11127">
    <property type="entry name" value="YgaP-like_TM"/>
    <property type="match status" value="1"/>
</dbReference>
<keyword evidence="5" id="KW-1185">Reference proteome</keyword>
<dbReference type="OrthoDB" id="9797595at2"/>
<dbReference type="InterPro" id="IPR023393">
    <property type="entry name" value="START-like_dom_sf"/>
</dbReference>
<dbReference type="RefSeq" id="WP_125013504.1">
    <property type="nucleotide sequence ID" value="NZ_RQVR01000016.1"/>
</dbReference>
<feature type="domain" description="Coenzyme Q-binding protein COQ10 START" evidence="2">
    <location>
        <begin position="97"/>
        <end position="222"/>
    </location>
</feature>
<dbReference type="InterPro" id="IPR005031">
    <property type="entry name" value="COQ10_START"/>
</dbReference>
<dbReference type="SUPFAM" id="SSF55961">
    <property type="entry name" value="Bet v1-like"/>
    <property type="match status" value="1"/>
</dbReference>
<dbReference type="Gene3D" id="3.30.530.20">
    <property type="match status" value="1"/>
</dbReference>
<sequence>MESQLHTITLKNLQQKAPGLEVNVSTTERVVSVLSGSLMLYNSLNKKPKNVPRALLSAFMIFRGATGHCPGYKLANKTLEPPKVSNINIRFYVTVNKSLPFVYKHWRNLANLPVIMKHLESVEIIDDETSEWKATIPGKLGVYTWKGAITKEIENREIRWRSFGESLIHHVGKVEFHDNGNFGTKMEVMISYRAPFEEAGEMVGKVLNPFIANMIEQDVNRFKDFVENS</sequence>
<evidence type="ECO:0000313" key="5">
    <source>
        <dbReference type="Proteomes" id="UP000271937"/>
    </source>
</evidence>
<dbReference type="PANTHER" id="PTHR33824">
    <property type="entry name" value="POLYKETIDE CYCLASE/DEHYDRASE AND LIPID TRANSPORT SUPERFAMILY PROTEIN"/>
    <property type="match status" value="1"/>
</dbReference>
<reference evidence="4 5" key="1">
    <citation type="submission" date="2018-11" db="EMBL/GenBank/DDBJ databases">
        <title>Flavobacterium sp. nov., YIM 102600 draft genome.</title>
        <authorList>
            <person name="Li G."/>
            <person name="Jiang Y."/>
        </authorList>
    </citation>
    <scope>NUCLEOTIDE SEQUENCE [LARGE SCALE GENOMIC DNA]</scope>
    <source>
        <strain evidence="4 5">YIM 102600</strain>
    </source>
</reference>